<dbReference type="STRING" id="7102.A0A2A4K4V8"/>
<evidence type="ECO:0000256" key="13">
    <source>
        <dbReference type="PROSITE-ProRule" id="PRU00192"/>
    </source>
</evidence>
<feature type="domain" description="SH3" evidence="15">
    <location>
        <begin position="275"/>
        <end position="341"/>
    </location>
</feature>
<dbReference type="GO" id="GO:0016560">
    <property type="term" value="P:protein import into peroxisome matrix, docking"/>
    <property type="evidence" value="ECO:0007669"/>
    <property type="project" value="InterPro"/>
</dbReference>
<feature type="transmembrane region" description="Helical" evidence="14">
    <location>
        <begin position="236"/>
        <end position="254"/>
    </location>
</feature>
<evidence type="ECO:0000256" key="10">
    <source>
        <dbReference type="ARBA" id="ARBA00029693"/>
    </source>
</evidence>
<evidence type="ECO:0000259" key="15">
    <source>
        <dbReference type="PROSITE" id="PS50002"/>
    </source>
</evidence>
<evidence type="ECO:0000256" key="14">
    <source>
        <dbReference type="SAM" id="Phobius"/>
    </source>
</evidence>
<evidence type="ECO:0000256" key="7">
    <source>
        <dbReference type="ARBA" id="ARBA00023010"/>
    </source>
</evidence>
<evidence type="ECO:0000256" key="6">
    <source>
        <dbReference type="ARBA" id="ARBA00022989"/>
    </source>
</evidence>
<dbReference type="InterPro" id="IPR001452">
    <property type="entry name" value="SH3_domain"/>
</dbReference>
<dbReference type="GO" id="GO:1990429">
    <property type="term" value="C:peroxisomal importomer complex"/>
    <property type="evidence" value="ECO:0007669"/>
    <property type="project" value="TreeGrafter"/>
</dbReference>
<evidence type="ECO:0000256" key="3">
    <source>
        <dbReference type="ARBA" id="ARBA00022448"/>
    </source>
</evidence>
<keyword evidence="7" id="KW-0811">Translocation</keyword>
<dbReference type="InterPro" id="IPR007223">
    <property type="entry name" value="Peroxin-13_N"/>
</dbReference>
<gene>
    <name evidence="16" type="ORF">B5V51_1316</name>
</gene>
<evidence type="ECO:0000313" key="16">
    <source>
        <dbReference type="EMBL" id="PCG79281.1"/>
    </source>
</evidence>
<evidence type="ECO:0000256" key="8">
    <source>
        <dbReference type="ARBA" id="ARBA00023136"/>
    </source>
</evidence>
<keyword evidence="5" id="KW-0653">Protein transport</keyword>
<evidence type="ECO:0000256" key="1">
    <source>
        <dbReference type="ARBA" id="ARBA00006033"/>
    </source>
</evidence>
<dbReference type="InterPro" id="IPR035463">
    <property type="entry name" value="Pex13"/>
</dbReference>
<dbReference type="InterPro" id="IPR036028">
    <property type="entry name" value="SH3-like_dom_sf"/>
</dbReference>
<reference evidence="16" key="1">
    <citation type="submission" date="2017-09" db="EMBL/GenBank/DDBJ databases">
        <title>Contemporary evolution of a Lepidopteran species, Heliothis virescens, in response to modern agricultural practices.</title>
        <authorList>
            <person name="Fritz M.L."/>
            <person name="Deyonke A.M."/>
            <person name="Papanicolaou A."/>
            <person name="Micinski S."/>
            <person name="Westbrook J."/>
            <person name="Gould F."/>
        </authorList>
    </citation>
    <scope>NUCLEOTIDE SEQUENCE [LARGE SCALE GENOMIC DNA]</scope>
    <source>
        <strain evidence="16">HvINT-</strain>
        <tissue evidence="16">Whole body</tissue>
    </source>
</reference>
<keyword evidence="8 14" id="KW-0472">Membrane</keyword>
<dbReference type="EMBL" id="NWSH01000127">
    <property type="protein sequence ID" value="PCG79281.1"/>
    <property type="molecule type" value="Genomic_DNA"/>
</dbReference>
<dbReference type="Pfam" id="PF14604">
    <property type="entry name" value="SH3_9"/>
    <property type="match status" value="1"/>
</dbReference>
<dbReference type="PROSITE" id="PS50002">
    <property type="entry name" value="SH3"/>
    <property type="match status" value="1"/>
</dbReference>
<dbReference type="PANTHER" id="PTHR19332:SF1">
    <property type="entry name" value="PEROXISOMAL MEMBRANE PROTEIN PEX13"/>
    <property type="match status" value="1"/>
</dbReference>
<comment type="similarity">
    <text evidence="1">Belongs to the peroxin-13 family.</text>
</comment>
<accession>A0A2A4K4V8</accession>
<comment type="caution">
    <text evidence="16">The sequence shown here is derived from an EMBL/GenBank/DDBJ whole genome shotgun (WGS) entry which is preliminary data.</text>
</comment>
<protein>
    <recommendedName>
        <fullName evidence="11">Peroxisomal membrane protein PEX13</fullName>
    </recommendedName>
    <alternativeName>
        <fullName evidence="10">Peroxin-13</fullName>
    </alternativeName>
</protein>
<evidence type="ECO:0000256" key="12">
    <source>
        <dbReference type="ARBA" id="ARBA00046271"/>
    </source>
</evidence>
<dbReference type="GO" id="GO:0005778">
    <property type="term" value="C:peroxisomal membrane"/>
    <property type="evidence" value="ECO:0007669"/>
    <property type="project" value="UniProtKB-SubCell"/>
</dbReference>
<comment type="subcellular location">
    <subcellularLocation>
        <location evidence="12">Peroxisome membrane</location>
    </subcellularLocation>
</comment>
<evidence type="ECO:0000256" key="5">
    <source>
        <dbReference type="ARBA" id="ARBA00022927"/>
    </source>
</evidence>
<name>A0A2A4K4V8_HELVI</name>
<dbReference type="Pfam" id="PF04088">
    <property type="entry name" value="Peroxin-13_N"/>
    <property type="match status" value="1"/>
</dbReference>
<dbReference type="AlphaFoldDB" id="A0A2A4K4V8"/>
<keyword evidence="4 14" id="KW-0812">Transmembrane</keyword>
<keyword evidence="2 13" id="KW-0728">SH3 domain</keyword>
<dbReference type="SMART" id="SM00326">
    <property type="entry name" value="SH3"/>
    <property type="match status" value="1"/>
</dbReference>
<dbReference type="PANTHER" id="PTHR19332">
    <property type="entry name" value="PEROXISOMAL MEMBRANE PROTEIN PEX13"/>
    <property type="match status" value="1"/>
</dbReference>
<keyword evidence="6 14" id="KW-1133">Transmembrane helix</keyword>
<dbReference type="Gene3D" id="2.30.30.40">
    <property type="entry name" value="SH3 Domains"/>
    <property type="match status" value="1"/>
</dbReference>
<proteinExistence type="inferred from homology"/>
<evidence type="ECO:0000256" key="2">
    <source>
        <dbReference type="ARBA" id="ARBA00022443"/>
    </source>
</evidence>
<keyword evidence="9" id="KW-0576">Peroxisome</keyword>
<evidence type="ECO:0000256" key="11">
    <source>
        <dbReference type="ARBA" id="ARBA00034535"/>
    </source>
</evidence>
<evidence type="ECO:0000256" key="4">
    <source>
        <dbReference type="ARBA" id="ARBA00022692"/>
    </source>
</evidence>
<keyword evidence="3" id="KW-0813">Transport</keyword>
<evidence type="ECO:0000256" key="9">
    <source>
        <dbReference type="ARBA" id="ARBA00023140"/>
    </source>
</evidence>
<sequence length="359" mass="38695">MSEPNMNYSGLAGPSMSNVPFTGHENNFVNNIASTSAMQGNMPPPLPPRIDLNHQQAMVPSYGGMGGYGMGSYGGMGMGMGMGSYGMGGYGGYGGYGMGGMGGMGGMYGGYNRYGGDIESRFIQMAEEGSRPAFETIQGLVNAFGSVAMMMESTYFALTSSFRAILGVAENFGRLRSIFAQFWSTFAVIRTLNWIIRKLMVIIGIRTENEFKAWAEAVAATQNAGVPSPTAPRTSGWPVIMFLGVVAAAPYIVFKMVSGLNKSIYENLHDPTTWQAAHKAIAKFAFNATSPQELSIEEKQTFVVAPQHLQPQLWNSGWLMASVDGKTAGLVPTNYIKLIAPATEKDKEVKPKDLENKEL</sequence>
<organism evidence="16">
    <name type="scientific">Heliothis virescens</name>
    <name type="common">Tobacco budworm moth</name>
    <dbReference type="NCBI Taxonomy" id="7102"/>
    <lineage>
        <taxon>Eukaryota</taxon>
        <taxon>Metazoa</taxon>
        <taxon>Ecdysozoa</taxon>
        <taxon>Arthropoda</taxon>
        <taxon>Hexapoda</taxon>
        <taxon>Insecta</taxon>
        <taxon>Pterygota</taxon>
        <taxon>Neoptera</taxon>
        <taxon>Endopterygota</taxon>
        <taxon>Lepidoptera</taxon>
        <taxon>Glossata</taxon>
        <taxon>Ditrysia</taxon>
        <taxon>Noctuoidea</taxon>
        <taxon>Noctuidae</taxon>
        <taxon>Heliothinae</taxon>
        <taxon>Heliothis</taxon>
    </lineage>
</organism>
<dbReference type="SUPFAM" id="SSF50044">
    <property type="entry name" value="SH3-domain"/>
    <property type="match status" value="1"/>
</dbReference>